<dbReference type="EMBL" id="MN956836">
    <property type="protein sequence ID" value="QTX15016.1"/>
    <property type="molecule type" value="Genomic_DNA"/>
</dbReference>
<keyword evidence="1" id="KW-0614">Plasmid</keyword>
<organism evidence="1">
    <name type="scientific">Klebsiella pneumoniae</name>
    <dbReference type="NCBI Taxonomy" id="573"/>
    <lineage>
        <taxon>Bacteria</taxon>
        <taxon>Pseudomonadati</taxon>
        <taxon>Pseudomonadota</taxon>
        <taxon>Gammaproteobacteria</taxon>
        <taxon>Enterobacterales</taxon>
        <taxon>Enterobacteriaceae</taxon>
        <taxon>Klebsiella/Raoultella group</taxon>
        <taxon>Klebsiella</taxon>
        <taxon>Klebsiella pneumoniae complex</taxon>
    </lineage>
</organism>
<dbReference type="AlphaFoldDB" id="A0A8B0SUW0"/>
<sequence>MNKPVVFSDLDDTPVPDPPKKMVDELALEPFRTGALDRSLTPRSFMTEEQAMLVDWLLEHADLIPVTARGTEEISRVQIPFRSSGSDHSWRGDPSSRWYARQRLESPYAGVPVLLRRPLNINATYHHRAHGCARH</sequence>
<accession>A0A8B0SUW0</accession>
<reference evidence="1" key="1">
    <citation type="submission" date="2020-01" db="EMBL/GenBank/DDBJ databases">
        <authorList>
            <person name="Qin S."/>
        </authorList>
    </citation>
    <scope>NUCLEOTIDE SEQUENCE</scope>
    <source>
        <strain evidence="1">CVir17-16-YZ6g</strain>
        <plasmid evidence="1">p17-15-vir-like</plasmid>
    </source>
</reference>
<proteinExistence type="predicted"/>
<name>A0A8B0SUW0_KLEPN</name>
<protein>
    <submittedName>
        <fullName evidence="1">Uncharacterized protein</fullName>
    </submittedName>
</protein>
<geneLocation type="plasmid" evidence="1">
    <name>p17-15-vir-like</name>
</geneLocation>
<evidence type="ECO:0000313" key="1">
    <source>
        <dbReference type="EMBL" id="QTX15016.1"/>
    </source>
</evidence>